<gene>
    <name evidence="2" type="ORF">ACFFR3_03210</name>
</gene>
<name>A0ABV5NE39_9ACTN</name>
<dbReference type="EMBL" id="JBHMCF010000003">
    <property type="protein sequence ID" value="MFB9468497.1"/>
    <property type="molecule type" value="Genomic_DNA"/>
</dbReference>
<organism evidence="2 3">
    <name type="scientific">Nonomuraea salmonea</name>
    <dbReference type="NCBI Taxonomy" id="46181"/>
    <lineage>
        <taxon>Bacteria</taxon>
        <taxon>Bacillati</taxon>
        <taxon>Actinomycetota</taxon>
        <taxon>Actinomycetes</taxon>
        <taxon>Streptosporangiales</taxon>
        <taxon>Streptosporangiaceae</taxon>
        <taxon>Nonomuraea</taxon>
    </lineage>
</organism>
<protein>
    <submittedName>
        <fullName evidence="2">Uncharacterized protein</fullName>
    </submittedName>
</protein>
<evidence type="ECO:0000313" key="3">
    <source>
        <dbReference type="Proteomes" id="UP001589568"/>
    </source>
</evidence>
<dbReference type="Proteomes" id="UP001589568">
    <property type="component" value="Unassembled WGS sequence"/>
</dbReference>
<evidence type="ECO:0000256" key="1">
    <source>
        <dbReference type="SAM" id="SignalP"/>
    </source>
</evidence>
<sequence>MMRIAAVAGLLVVMAASGATAAAGDGMQQHEVSQEQFDTLLAQCRYSDTGKAKCRKNVRELYRVGRTDPSLDCRTYSGVTVCGTLKLSKAERACVRDSEAVGLSFRRAEVECYTAS</sequence>
<evidence type="ECO:0000313" key="2">
    <source>
        <dbReference type="EMBL" id="MFB9468497.1"/>
    </source>
</evidence>
<accession>A0ABV5NE39</accession>
<feature type="chain" id="PRO_5046437156" evidence="1">
    <location>
        <begin position="22"/>
        <end position="116"/>
    </location>
</feature>
<comment type="caution">
    <text evidence="2">The sequence shown here is derived from an EMBL/GenBank/DDBJ whole genome shotgun (WGS) entry which is preliminary data.</text>
</comment>
<reference evidence="2 3" key="1">
    <citation type="submission" date="2024-09" db="EMBL/GenBank/DDBJ databases">
        <authorList>
            <person name="Sun Q."/>
            <person name="Mori K."/>
        </authorList>
    </citation>
    <scope>NUCLEOTIDE SEQUENCE [LARGE SCALE GENOMIC DNA]</scope>
    <source>
        <strain evidence="2 3">JCM 3324</strain>
    </source>
</reference>
<dbReference type="RefSeq" id="WP_345397128.1">
    <property type="nucleotide sequence ID" value="NZ_BAAAXS010000001.1"/>
</dbReference>
<keyword evidence="3" id="KW-1185">Reference proteome</keyword>
<feature type="signal peptide" evidence="1">
    <location>
        <begin position="1"/>
        <end position="21"/>
    </location>
</feature>
<proteinExistence type="predicted"/>
<keyword evidence="1" id="KW-0732">Signal</keyword>